<dbReference type="GO" id="GO:0097712">
    <property type="term" value="P:vesicle targeting, trans-Golgi to periciliary membrane compartment"/>
    <property type="evidence" value="ECO:0007669"/>
    <property type="project" value="TreeGrafter"/>
</dbReference>
<keyword evidence="12" id="KW-1185">Reference proteome</keyword>
<evidence type="ECO:0000256" key="5">
    <source>
        <dbReference type="ARBA" id="ARBA00022015"/>
    </source>
</evidence>
<evidence type="ECO:0000256" key="4">
    <source>
        <dbReference type="ARBA" id="ARBA00009371"/>
    </source>
</evidence>
<evidence type="ECO:0000313" key="12">
    <source>
        <dbReference type="Proteomes" id="UP001165289"/>
    </source>
</evidence>
<dbReference type="Proteomes" id="UP001165289">
    <property type="component" value="Unassembled WGS sequence"/>
</dbReference>
<name>A0AAV7KJ49_9METZ</name>
<dbReference type="GO" id="GO:0000922">
    <property type="term" value="C:spindle pole"/>
    <property type="evidence" value="ECO:0007669"/>
    <property type="project" value="TreeGrafter"/>
</dbReference>
<dbReference type="GO" id="GO:0005814">
    <property type="term" value="C:centriole"/>
    <property type="evidence" value="ECO:0007669"/>
    <property type="project" value="UniProtKB-SubCell"/>
</dbReference>
<dbReference type="GO" id="GO:0036064">
    <property type="term" value="C:ciliary basal body"/>
    <property type="evidence" value="ECO:0007669"/>
    <property type="project" value="TreeGrafter"/>
</dbReference>
<dbReference type="AlphaFoldDB" id="A0AAV7KJ49"/>
<keyword evidence="6" id="KW-0963">Cytoplasm</keyword>
<dbReference type="Pfam" id="PF14933">
    <property type="entry name" value="CEP19"/>
    <property type="match status" value="1"/>
</dbReference>
<sequence>MYSPKKCGIKYTPPTLVLIYEDHKMEKIKRRSIPLKKLTYSSDAEEVVENLYDNPRHSIYLSRISRIQIQRLVGKVIRELADDKPRRLPEVPRTSTPTPTYIVEDTPDFDLNLLDDLDLKRQKEKMNILFEKNKISQNDKDYEYDIDMDFEKGVKLESGWDSGDEVDF</sequence>
<evidence type="ECO:0000256" key="7">
    <source>
        <dbReference type="ARBA" id="ARBA00022794"/>
    </source>
</evidence>
<evidence type="ECO:0000256" key="2">
    <source>
        <dbReference type="ARBA" id="ARBA00004120"/>
    </source>
</evidence>
<dbReference type="GO" id="GO:0005813">
    <property type="term" value="C:centrosome"/>
    <property type="evidence" value="ECO:0007669"/>
    <property type="project" value="TreeGrafter"/>
</dbReference>
<evidence type="ECO:0000256" key="9">
    <source>
        <dbReference type="ARBA" id="ARBA00023212"/>
    </source>
</evidence>
<keyword evidence="10" id="KW-0966">Cell projection</keyword>
<keyword evidence="9" id="KW-0206">Cytoskeleton</keyword>
<keyword evidence="8" id="KW-0969">Cilium</keyword>
<comment type="subcellular location">
    <subcellularLocation>
        <location evidence="2">Cytoplasm</location>
        <location evidence="2">Cytoskeleton</location>
        <location evidence="2">Cilium basal body</location>
    </subcellularLocation>
    <subcellularLocation>
        <location evidence="1">Cytoplasm</location>
        <location evidence="1">Cytoskeleton</location>
        <location evidence="1">Microtubule organizing center</location>
        <location evidence="1">Centrosome</location>
        <location evidence="1">Centriole</location>
    </subcellularLocation>
    <subcellularLocation>
        <location evidence="3">Cytoplasm</location>
        <location evidence="3">Cytoskeleton</location>
        <location evidence="3">Spindle</location>
    </subcellularLocation>
</comment>
<gene>
    <name evidence="11" type="ORF">LOD99_14178</name>
</gene>
<organism evidence="11 12">
    <name type="scientific">Oopsacas minuta</name>
    <dbReference type="NCBI Taxonomy" id="111878"/>
    <lineage>
        <taxon>Eukaryota</taxon>
        <taxon>Metazoa</taxon>
        <taxon>Porifera</taxon>
        <taxon>Hexactinellida</taxon>
        <taxon>Hexasterophora</taxon>
        <taxon>Lyssacinosida</taxon>
        <taxon>Leucopsacidae</taxon>
        <taxon>Oopsacas</taxon>
    </lineage>
</organism>
<dbReference type="PANTHER" id="PTHR31539:SF1">
    <property type="entry name" value="CENTROSOMAL PROTEIN OF 19 KDA"/>
    <property type="match status" value="1"/>
</dbReference>
<evidence type="ECO:0000256" key="6">
    <source>
        <dbReference type="ARBA" id="ARBA00022490"/>
    </source>
</evidence>
<evidence type="ECO:0000256" key="10">
    <source>
        <dbReference type="ARBA" id="ARBA00023273"/>
    </source>
</evidence>
<comment type="similarity">
    <text evidence="4">Belongs to the CEP19 family.</text>
</comment>
<dbReference type="GO" id="GO:0034454">
    <property type="term" value="P:microtubule anchoring at centrosome"/>
    <property type="evidence" value="ECO:0007669"/>
    <property type="project" value="TreeGrafter"/>
</dbReference>
<keyword evidence="7" id="KW-0970">Cilium biogenesis/degradation</keyword>
<proteinExistence type="inferred from homology"/>
<protein>
    <recommendedName>
        <fullName evidence="5">Centrosomal protein of 19 kDa</fullName>
    </recommendedName>
</protein>
<evidence type="ECO:0000256" key="1">
    <source>
        <dbReference type="ARBA" id="ARBA00004114"/>
    </source>
</evidence>
<dbReference type="PANTHER" id="PTHR31539">
    <property type="entry name" value="CENTROSOMAL PROTEIN OF 19K CEP19"/>
    <property type="match status" value="1"/>
</dbReference>
<dbReference type="InterPro" id="IPR029412">
    <property type="entry name" value="CEP19"/>
</dbReference>
<evidence type="ECO:0000256" key="3">
    <source>
        <dbReference type="ARBA" id="ARBA00004186"/>
    </source>
</evidence>
<dbReference type="EMBL" id="JAKMXF010000033">
    <property type="protein sequence ID" value="KAI6660594.1"/>
    <property type="molecule type" value="Genomic_DNA"/>
</dbReference>
<evidence type="ECO:0000313" key="11">
    <source>
        <dbReference type="EMBL" id="KAI6660594.1"/>
    </source>
</evidence>
<accession>A0AAV7KJ49</accession>
<comment type="caution">
    <text evidence="11">The sequence shown here is derived from an EMBL/GenBank/DDBJ whole genome shotgun (WGS) entry which is preliminary data.</text>
</comment>
<reference evidence="11 12" key="1">
    <citation type="journal article" date="2023" name="BMC Biol.">
        <title>The compact genome of the sponge Oopsacas minuta (Hexactinellida) is lacking key metazoan core genes.</title>
        <authorList>
            <person name="Santini S."/>
            <person name="Schenkelaars Q."/>
            <person name="Jourda C."/>
            <person name="Duchesne M."/>
            <person name="Belahbib H."/>
            <person name="Rocher C."/>
            <person name="Selva M."/>
            <person name="Riesgo A."/>
            <person name="Vervoort M."/>
            <person name="Leys S.P."/>
            <person name="Kodjabachian L."/>
            <person name="Le Bivic A."/>
            <person name="Borchiellini C."/>
            <person name="Claverie J.M."/>
            <person name="Renard E."/>
        </authorList>
    </citation>
    <scope>NUCLEOTIDE SEQUENCE [LARGE SCALE GENOMIC DNA]</scope>
    <source>
        <strain evidence="11">SPO-2</strain>
    </source>
</reference>
<evidence type="ECO:0000256" key="8">
    <source>
        <dbReference type="ARBA" id="ARBA00023069"/>
    </source>
</evidence>